<gene>
    <name evidence="4" type="ORF">SCFA_100021</name>
</gene>
<dbReference type="Gene3D" id="3.30.1330.130">
    <property type="match status" value="1"/>
</dbReference>
<proteinExistence type="predicted"/>
<evidence type="ECO:0000313" key="4">
    <source>
        <dbReference type="EMBL" id="VFU11231.1"/>
    </source>
</evidence>
<evidence type="ECO:0000256" key="1">
    <source>
        <dbReference type="SAM" id="MobiDB-lite"/>
    </source>
</evidence>
<dbReference type="Pfam" id="PF02663">
    <property type="entry name" value="FmdE"/>
    <property type="match status" value="1"/>
</dbReference>
<evidence type="ECO:0000259" key="3">
    <source>
        <dbReference type="Pfam" id="PF23475"/>
    </source>
</evidence>
<dbReference type="PANTHER" id="PTHR39418">
    <property type="entry name" value="DEHYDROGENASE-RELATED"/>
    <property type="match status" value="1"/>
</dbReference>
<dbReference type="InterPro" id="IPR053194">
    <property type="entry name" value="tRNA_methyltr_O"/>
</dbReference>
<sequence length="208" mass="22745">MNIGPYSIEDYMHLVKSFHGNVAPGLIIGGFMVDLAKSELPDGVLFDAISETKTCLPDALQLLTPCTIGNGWLKVMDFGRFALCLYDKYEGKGVRVFLDPEKLNSWPEIKTWFFKLKPKSEQDPDALRDQIVEAGTDILTVQHVTVDTASLQKKGKGAIALCPSCGESYPAKDGAACLACQGNSPYKKEPHDAAPGLRIVSKPKNDRD</sequence>
<dbReference type="Pfam" id="PF23475">
    <property type="entry name" value="zf-Tbcl_FmdE"/>
    <property type="match status" value="1"/>
</dbReference>
<reference evidence="4" key="1">
    <citation type="submission" date="2019-03" db="EMBL/GenBank/DDBJ databases">
        <authorList>
            <person name="Hao L."/>
        </authorList>
    </citation>
    <scope>NUCLEOTIDE SEQUENCE</scope>
</reference>
<accession>A0A485LTR1</accession>
<feature type="domain" description="Formylmethanofuran dehydrogenase subunit E" evidence="2">
    <location>
        <begin position="18"/>
        <end position="142"/>
    </location>
</feature>
<dbReference type="InterPro" id="IPR003814">
    <property type="entry name" value="FmdEsu_dom"/>
</dbReference>
<dbReference type="AlphaFoldDB" id="A0A485LTR1"/>
<organism evidence="4">
    <name type="scientific">anaerobic digester metagenome</name>
    <dbReference type="NCBI Taxonomy" id="1263854"/>
    <lineage>
        <taxon>unclassified sequences</taxon>
        <taxon>metagenomes</taxon>
        <taxon>ecological metagenomes</taxon>
    </lineage>
</organism>
<dbReference type="PANTHER" id="PTHR39418:SF1">
    <property type="entry name" value="DEHYDROGENASE"/>
    <property type="match status" value="1"/>
</dbReference>
<evidence type="ECO:0000259" key="2">
    <source>
        <dbReference type="Pfam" id="PF02663"/>
    </source>
</evidence>
<dbReference type="InterPro" id="IPR057035">
    <property type="entry name" value="Znf-Tbcl_FmdE"/>
</dbReference>
<dbReference type="SUPFAM" id="SSF143555">
    <property type="entry name" value="FwdE-like"/>
    <property type="match status" value="1"/>
</dbReference>
<dbReference type="EMBL" id="CAADRM010000002">
    <property type="protein sequence ID" value="VFU11231.1"/>
    <property type="molecule type" value="Genomic_DNA"/>
</dbReference>
<protein>
    <submittedName>
        <fullName evidence="4">FmdE, Molybdenum formylmethanofuran dehydrogenase operon</fullName>
    </submittedName>
</protein>
<name>A0A485LTR1_9ZZZZ</name>
<feature type="domain" description="FmdE-like treble clef zinc finger" evidence="3">
    <location>
        <begin position="153"/>
        <end position="186"/>
    </location>
</feature>
<dbReference type="Gene3D" id="3.30.60.80">
    <property type="match status" value="1"/>
</dbReference>
<feature type="region of interest" description="Disordered" evidence="1">
    <location>
        <begin position="185"/>
        <end position="208"/>
    </location>
</feature>